<reference evidence="2 3" key="1">
    <citation type="submission" date="2020-02" db="EMBL/GenBank/DDBJ databases">
        <title>Draft genome sequence of Haematococcus lacustris strain NIES-144.</title>
        <authorList>
            <person name="Morimoto D."/>
            <person name="Nakagawa S."/>
            <person name="Yoshida T."/>
            <person name="Sawayama S."/>
        </authorList>
    </citation>
    <scope>NUCLEOTIDE SEQUENCE [LARGE SCALE GENOMIC DNA]</scope>
    <source>
        <strain evidence="2 3">NIES-144</strain>
    </source>
</reference>
<feature type="region of interest" description="Disordered" evidence="1">
    <location>
        <begin position="1"/>
        <end position="45"/>
    </location>
</feature>
<feature type="non-terminal residue" evidence="2">
    <location>
        <position position="1"/>
    </location>
</feature>
<evidence type="ECO:0000313" key="2">
    <source>
        <dbReference type="EMBL" id="GFH32240.1"/>
    </source>
</evidence>
<organism evidence="2 3">
    <name type="scientific">Haematococcus lacustris</name>
    <name type="common">Green alga</name>
    <name type="synonym">Haematococcus pluvialis</name>
    <dbReference type="NCBI Taxonomy" id="44745"/>
    <lineage>
        <taxon>Eukaryota</taxon>
        <taxon>Viridiplantae</taxon>
        <taxon>Chlorophyta</taxon>
        <taxon>core chlorophytes</taxon>
        <taxon>Chlorophyceae</taxon>
        <taxon>CS clade</taxon>
        <taxon>Chlamydomonadales</taxon>
        <taxon>Haematococcaceae</taxon>
        <taxon>Haematococcus</taxon>
    </lineage>
</organism>
<dbReference type="AlphaFoldDB" id="A0A6A0AH10"/>
<feature type="non-terminal residue" evidence="2">
    <location>
        <position position="45"/>
    </location>
</feature>
<gene>
    <name evidence="2" type="ORF">HaLaN_31427</name>
</gene>
<evidence type="ECO:0000256" key="1">
    <source>
        <dbReference type="SAM" id="MobiDB-lite"/>
    </source>
</evidence>
<dbReference type="EMBL" id="BLLF01006424">
    <property type="protein sequence ID" value="GFH32240.1"/>
    <property type="molecule type" value="Genomic_DNA"/>
</dbReference>
<feature type="compositionally biased region" description="Low complexity" evidence="1">
    <location>
        <begin position="26"/>
        <end position="35"/>
    </location>
</feature>
<dbReference type="Proteomes" id="UP000485058">
    <property type="component" value="Unassembled WGS sequence"/>
</dbReference>
<accession>A0A6A0AH10</accession>
<keyword evidence="3" id="KW-1185">Reference proteome</keyword>
<proteinExistence type="predicted"/>
<evidence type="ECO:0000313" key="3">
    <source>
        <dbReference type="Proteomes" id="UP000485058"/>
    </source>
</evidence>
<protein>
    <submittedName>
        <fullName evidence="2">Uncharacterized protein</fullName>
    </submittedName>
</protein>
<name>A0A6A0AH10_HAELA</name>
<sequence length="45" mass="4658">MKKEDSTQVGLLGSDSDDDVPIGQRKSGAAAARKPAACKKEEDGP</sequence>
<comment type="caution">
    <text evidence="2">The sequence shown here is derived from an EMBL/GenBank/DDBJ whole genome shotgun (WGS) entry which is preliminary data.</text>
</comment>